<proteinExistence type="inferred from homology"/>
<name>A0A9W4KEU8_9EURO</name>
<evidence type="ECO:0000313" key="13">
    <source>
        <dbReference type="Proteomes" id="UP001154252"/>
    </source>
</evidence>
<evidence type="ECO:0000256" key="4">
    <source>
        <dbReference type="ARBA" id="ARBA00022692"/>
    </source>
</evidence>
<reference evidence="12" key="1">
    <citation type="submission" date="2021-07" db="EMBL/GenBank/DDBJ databases">
        <authorList>
            <person name="Branca A.L. A."/>
        </authorList>
    </citation>
    <scope>NUCLEOTIDE SEQUENCE</scope>
</reference>
<feature type="compositionally biased region" description="Polar residues" evidence="11">
    <location>
        <begin position="210"/>
        <end position="223"/>
    </location>
</feature>
<dbReference type="Proteomes" id="UP001154252">
    <property type="component" value="Unassembled WGS sequence"/>
</dbReference>
<accession>A0A9W4KEU8</accession>
<evidence type="ECO:0000256" key="5">
    <source>
        <dbReference type="ARBA" id="ARBA00022824"/>
    </source>
</evidence>
<gene>
    <name evidence="12" type="ORF">PEGY_LOCUS5302</name>
</gene>
<keyword evidence="3 10" id="KW-0813">Transport</keyword>
<feature type="compositionally biased region" description="Polar residues" evidence="11">
    <location>
        <begin position="158"/>
        <end position="172"/>
    </location>
</feature>
<keyword evidence="10" id="KW-0333">Golgi apparatus</keyword>
<comment type="function">
    <text evidence="10">Regulates also the sphingolipid metabolism.</text>
</comment>
<organism evidence="12 13">
    <name type="scientific">Penicillium egyptiacum</name>
    <dbReference type="NCBI Taxonomy" id="1303716"/>
    <lineage>
        <taxon>Eukaryota</taxon>
        <taxon>Fungi</taxon>
        <taxon>Dikarya</taxon>
        <taxon>Ascomycota</taxon>
        <taxon>Pezizomycotina</taxon>
        <taxon>Eurotiomycetes</taxon>
        <taxon>Eurotiomycetidae</taxon>
        <taxon>Eurotiales</taxon>
        <taxon>Aspergillaceae</taxon>
        <taxon>Penicillium</taxon>
    </lineage>
</organism>
<keyword evidence="5 10" id="KW-0256">Endoplasmic reticulum</keyword>
<evidence type="ECO:0000256" key="9">
    <source>
        <dbReference type="ARBA" id="ARBA00023136"/>
    </source>
</evidence>
<evidence type="ECO:0000256" key="7">
    <source>
        <dbReference type="ARBA" id="ARBA00023055"/>
    </source>
</evidence>
<evidence type="ECO:0000256" key="8">
    <source>
        <dbReference type="ARBA" id="ARBA00023098"/>
    </source>
</evidence>
<dbReference type="PANTHER" id="PTHR14467">
    <property type="entry name" value="ARV1"/>
    <property type="match status" value="1"/>
</dbReference>
<evidence type="ECO:0000256" key="6">
    <source>
        <dbReference type="ARBA" id="ARBA00022989"/>
    </source>
</evidence>
<feature type="region of interest" description="Disordered" evidence="11">
    <location>
        <begin position="153"/>
        <end position="263"/>
    </location>
</feature>
<keyword evidence="13" id="KW-1185">Reference proteome</keyword>
<keyword evidence="7 10" id="KW-0445">Lipid transport</keyword>
<dbReference type="GO" id="GO:0006665">
    <property type="term" value="P:sphingolipid metabolic process"/>
    <property type="evidence" value="ECO:0007669"/>
    <property type="project" value="UniProtKB-UniRule"/>
</dbReference>
<keyword evidence="8 10" id="KW-0443">Lipid metabolism</keyword>
<dbReference type="Pfam" id="PF04161">
    <property type="entry name" value="Arv1"/>
    <property type="match status" value="2"/>
</dbReference>
<evidence type="ECO:0000313" key="12">
    <source>
        <dbReference type="EMBL" id="CAG8898692.1"/>
    </source>
</evidence>
<dbReference type="PANTHER" id="PTHR14467:SF0">
    <property type="entry name" value="PROTEIN ARV1"/>
    <property type="match status" value="1"/>
</dbReference>
<evidence type="ECO:0000256" key="10">
    <source>
        <dbReference type="RuleBase" id="RU368065"/>
    </source>
</evidence>
<comment type="subcellular location">
    <subcellularLocation>
        <location evidence="1 10">Endoplasmic reticulum membrane</location>
        <topology evidence="1 10">Multi-pass membrane protein</topology>
    </subcellularLocation>
    <subcellularLocation>
        <location evidence="10">Golgi apparatus membrane</location>
        <topology evidence="10">Multi-pass membrane protein</topology>
    </subcellularLocation>
</comment>
<dbReference type="GO" id="GO:0016125">
    <property type="term" value="P:sterol metabolic process"/>
    <property type="evidence" value="ECO:0007669"/>
    <property type="project" value="UniProtKB-UniRule"/>
</dbReference>
<dbReference type="GO" id="GO:0000139">
    <property type="term" value="C:Golgi membrane"/>
    <property type="evidence" value="ECO:0007669"/>
    <property type="project" value="UniProtKB-SubCell"/>
</dbReference>
<comment type="caution">
    <text evidence="12">The sequence shown here is derived from an EMBL/GenBank/DDBJ whole genome shotgun (WGS) entry which is preliminary data.</text>
</comment>
<keyword evidence="10" id="KW-0746">Sphingolipid metabolism</keyword>
<evidence type="ECO:0000256" key="1">
    <source>
        <dbReference type="ARBA" id="ARBA00004477"/>
    </source>
</evidence>
<keyword evidence="9" id="KW-0472">Membrane</keyword>
<protein>
    <recommendedName>
        <fullName evidence="10">Protein ARV</fullName>
    </recommendedName>
</protein>
<evidence type="ECO:0000256" key="2">
    <source>
        <dbReference type="ARBA" id="ARBA00009187"/>
    </source>
</evidence>
<evidence type="ECO:0000256" key="3">
    <source>
        <dbReference type="ARBA" id="ARBA00022448"/>
    </source>
</evidence>
<evidence type="ECO:0000256" key="11">
    <source>
        <dbReference type="SAM" id="MobiDB-lite"/>
    </source>
</evidence>
<sequence>MPICIECSYPVSHLYSAYSRADDRSQGKGVRLTQCPRCQRFADKYVEYDFVVLFIDLVLIKPQVYRHLLFNRLGRDDNQFDRSIIRLGVLLLLFDVYLTWARIEKDPSLATTFLSRAPIIVQYLFFLSLNAVATLAHHLTVRLLASILIPKSRRYSGPDSSSNTYTNPSTKTAGDATPFPSGPPTQPSPSGVPINQHTQNAPASLLCPTANPSSCSEVASPTDLSPPPQGTSMGPSPRPAPPLRRASTAPLQNIQPLPPPTAASPAAISTALLVSSCAKLFPILLVIWGADGSGSLSDIPAHSHTAAQTRSPTQPATMFSAVHQSLLTTTTQSSSLLSAKAAISTPPSTSVRSSSFLESWLAATASSLRTSTPTSYLTGLFDLLASLLSLGVVDTHLVLLSNIEALYILLGCGYLRAVAVAVAGQIARWAVQRVILGGVGVG</sequence>
<comment type="similarity">
    <text evidence="2 10">Belongs to the ARV1 family.</text>
</comment>
<dbReference type="GO" id="GO:0097036">
    <property type="term" value="P:regulation of plasma membrane sterol distribution"/>
    <property type="evidence" value="ECO:0007669"/>
    <property type="project" value="UniProtKB-UniRule"/>
</dbReference>
<dbReference type="EMBL" id="CAJVRC010000863">
    <property type="protein sequence ID" value="CAG8898692.1"/>
    <property type="molecule type" value="Genomic_DNA"/>
</dbReference>
<keyword evidence="4" id="KW-0812">Transmembrane</keyword>
<dbReference type="InterPro" id="IPR007290">
    <property type="entry name" value="Arv1"/>
</dbReference>
<dbReference type="GO" id="GO:0032541">
    <property type="term" value="C:cortical endoplasmic reticulum"/>
    <property type="evidence" value="ECO:0007669"/>
    <property type="project" value="TreeGrafter"/>
</dbReference>
<dbReference type="AlphaFoldDB" id="A0A9W4KEU8"/>
<dbReference type="GO" id="GO:0032366">
    <property type="term" value="P:intracellular sterol transport"/>
    <property type="evidence" value="ECO:0007669"/>
    <property type="project" value="UniProtKB-UniRule"/>
</dbReference>
<comment type="function">
    <text evidence="10">Mediator of sterol homeostasis involved in sterol uptake, trafficking and distribution into membranes.</text>
</comment>
<dbReference type="GO" id="GO:0005789">
    <property type="term" value="C:endoplasmic reticulum membrane"/>
    <property type="evidence" value="ECO:0007669"/>
    <property type="project" value="UniProtKB-SubCell"/>
</dbReference>
<keyword evidence="6" id="KW-1133">Transmembrane helix</keyword>
<dbReference type="OrthoDB" id="2192830at2759"/>